<dbReference type="PANTHER" id="PTHR48047:SF45">
    <property type="entry name" value="SCOPOLETIN GLUCOSYLTRANSFERASE-LIKE"/>
    <property type="match status" value="1"/>
</dbReference>
<evidence type="ECO:0000256" key="2">
    <source>
        <dbReference type="ARBA" id="ARBA00022676"/>
    </source>
</evidence>
<dbReference type="AlphaFoldDB" id="A0AAN8W4T9"/>
<keyword evidence="7" id="KW-1185">Reference proteome</keyword>
<evidence type="ECO:0000256" key="4">
    <source>
        <dbReference type="RuleBase" id="RU003718"/>
    </source>
</evidence>
<dbReference type="InterPro" id="IPR035595">
    <property type="entry name" value="UDP_glycos_trans_CS"/>
</dbReference>
<evidence type="ECO:0000313" key="6">
    <source>
        <dbReference type="EMBL" id="KAK6946085.1"/>
    </source>
</evidence>
<sequence length="459" mass="51591">MSSLAIPEIKALFLPFPAHSHMLPALDIAKLFALHGVKCTIVTTPVNAPIFTKAIQKTQHLGLEITLKIIKFPTVEAGLPQDCENSEQVTSAEMTWKFFKAIAMLQEPFEKILRDVQPQCIVADSFFPWASHVASKFGIPRLSFSGTGFFSLCSSESLRLYKPHAKVSSDSETFEIPGLPDTVKLTRKQIPDPTSDDEFNSFYELEPTYANHFMNVLKRRAWHIGPVSVCNREREEKAQRGKEAAIAEHECLTWLDSKDPNSVVYVCFGSMALFDASQLREIAVALEASGKQFIWVVRKNKDGNENEDWLPSGFEERMKDRGLIIRGWAPQMLILDHKAIGAFVTHCGWNSTLEGISSGLPLVTWPLFAEQFMNEKLVTQVLKIRVSVGVQQFARFGGETVKSERIEEAICKIMEGEEAENIRSKAKEFGDLAKKVVERGGSFYRDLKALIEGLRCYQP</sequence>
<dbReference type="Gene3D" id="3.40.50.2000">
    <property type="entry name" value="Glycogen Phosphorylase B"/>
    <property type="match status" value="2"/>
</dbReference>
<dbReference type="CDD" id="cd03784">
    <property type="entry name" value="GT1_Gtf-like"/>
    <property type="match status" value="1"/>
</dbReference>
<evidence type="ECO:0000256" key="1">
    <source>
        <dbReference type="ARBA" id="ARBA00009995"/>
    </source>
</evidence>
<keyword evidence="3 4" id="KW-0808">Transferase</keyword>
<evidence type="ECO:0000256" key="5">
    <source>
        <dbReference type="RuleBase" id="RU362057"/>
    </source>
</evidence>
<comment type="similarity">
    <text evidence="1 4">Belongs to the UDP-glycosyltransferase family.</text>
</comment>
<reference evidence="6 7" key="1">
    <citation type="submission" date="2023-12" db="EMBL/GenBank/DDBJ databases">
        <title>A high-quality genome assembly for Dillenia turbinata (Dilleniales).</title>
        <authorList>
            <person name="Chanderbali A."/>
        </authorList>
    </citation>
    <scope>NUCLEOTIDE SEQUENCE [LARGE SCALE GENOMIC DNA]</scope>
    <source>
        <strain evidence="6">LSX21</strain>
        <tissue evidence="6">Leaf</tissue>
    </source>
</reference>
<protein>
    <recommendedName>
        <fullName evidence="5">Glycosyltransferase</fullName>
        <ecNumber evidence="5">2.4.1.-</ecNumber>
    </recommendedName>
</protein>
<evidence type="ECO:0000256" key="3">
    <source>
        <dbReference type="ARBA" id="ARBA00022679"/>
    </source>
</evidence>
<dbReference type="SUPFAM" id="SSF53756">
    <property type="entry name" value="UDP-Glycosyltransferase/glycogen phosphorylase"/>
    <property type="match status" value="1"/>
</dbReference>
<evidence type="ECO:0000313" key="7">
    <source>
        <dbReference type="Proteomes" id="UP001370490"/>
    </source>
</evidence>
<dbReference type="PANTHER" id="PTHR48047">
    <property type="entry name" value="GLYCOSYLTRANSFERASE"/>
    <property type="match status" value="1"/>
</dbReference>
<proteinExistence type="inferred from homology"/>
<name>A0AAN8W4T9_9MAGN</name>
<dbReference type="InterPro" id="IPR002213">
    <property type="entry name" value="UDP_glucos_trans"/>
</dbReference>
<comment type="caution">
    <text evidence="6">The sequence shown here is derived from an EMBL/GenBank/DDBJ whole genome shotgun (WGS) entry which is preliminary data.</text>
</comment>
<dbReference type="EMBL" id="JBAMMX010000002">
    <property type="protein sequence ID" value="KAK6946085.1"/>
    <property type="molecule type" value="Genomic_DNA"/>
</dbReference>
<organism evidence="6 7">
    <name type="scientific">Dillenia turbinata</name>
    <dbReference type="NCBI Taxonomy" id="194707"/>
    <lineage>
        <taxon>Eukaryota</taxon>
        <taxon>Viridiplantae</taxon>
        <taxon>Streptophyta</taxon>
        <taxon>Embryophyta</taxon>
        <taxon>Tracheophyta</taxon>
        <taxon>Spermatophyta</taxon>
        <taxon>Magnoliopsida</taxon>
        <taxon>eudicotyledons</taxon>
        <taxon>Gunneridae</taxon>
        <taxon>Pentapetalae</taxon>
        <taxon>Dilleniales</taxon>
        <taxon>Dilleniaceae</taxon>
        <taxon>Dillenia</taxon>
    </lineage>
</organism>
<dbReference type="GO" id="GO:0035251">
    <property type="term" value="F:UDP-glucosyltransferase activity"/>
    <property type="evidence" value="ECO:0007669"/>
    <property type="project" value="TreeGrafter"/>
</dbReference>
<accession>A0AAN8W4T9</accession>
<dbReference type="PROSITE" id="PS00375">
    <property type="entry name" value="UDPGT"/>
    <property type="match status" value="1"/>
</dbReference>
<dbReference type="Proteomes" id="UP001370490">
    <property type="component" value="Unassembled WGS sequence"/>
</dbReference>
<dbReference type="FunFam" id="3.40.50.2000:FF:000047">
    <property type="entry name" value="Glycosyltransferase"/>
    <property type="match status" value="1"/>
</dbReference>
<keyword evidence="2 4" id="KW-0328">Glycosyltransferase</keyword>
<dbReference type="Pfam" id="PF00201">
    <property type="entry name" value="UDPGT"/>
    <property type="match status" value="1"/>
</dbReference>
<dbReference type="EC" id="2.4.1.-" evidence="5"/>
<gene>
    <name evidence="6" type="ORF">RJ641_013629</name>
</gene>